<name>A0AC35TZL9_9BILA</name>
<organism evidence="1 2">
    <name type="scientific">Rhabditophanes sp. KR3021</name>
    <dbReference type="NCBI Taxonomy" id="114890"/>
    <lineage>
        <taxon>Eukaryota</taxon>
        <taxon>Metazoa</taxon>
        <taxon>Ecdysozoa</taxon>
        <taxon>Nematoda</taxon>
        <taxon>Chromadorea</taxon>
        <taxon>Rhabditida</taxon>
        <taxon>Tylenchina</taxon>
        <taxon>Panagrolaimomorpha</taxon>
        <taxon>Strongyloidoidea</taxon>
        <taxon>Alloionematidae</taxon>
        <taxon>Rhabditophanes</taxon>
    </lineage>
</organism>
<sequence>MQAGSAAPVGTASQVRITANQIKDIPGLSLLKGHRLPPGTVIQKRGQSIKVVFPKFAPPMNDNLQGVSDRRPNGQFRGGNDRSLMQQMQPGPLRAQSIEPSFNRQPRINNQGSFNRGPRINTGSSDRQQRLNAERQQRINAERQQAFERQQQFERQQFEKQQPPPFVRKPPPVERQSKINNGFTNQNAPPSLRPRTRRPQPFAPVFKISPEVQTPAPRRPTPDPAKQTSITQQGNIPRISPPSIRPSPVSRPTAVRTSPEIELNSISVNTPLPPAPQKVPAVHALVGPPAESPPDNFVVNELNNSVDFLATARRLAIARKLRTM</sequence>
<evidence type="ECO:0000313" key="1">
    <source>
        <dbReference type="Proteomes" id="UP000095286"/>
    </source>
</evidence>
<proteinExistence type="predicted"/>
<protein>
    <submittedName>
        <fullName evidence="2">Extensin</fullName>
    </submittedName>
</protein>
<dbReference type="Proteomes" id="UP000095286">
    <property type="component" value="Unplaced"/>
</dbReference>
<dbReference type="WBParaSite" id="RSKR_0000604400.1">
    <property type="protein sequence ID" value="RSKR_0000604400.1"/>
    <property type="gene ID" value="RSKR_0000604400"/>
</dbReference>
<accession>A0AC35TZL9</accession>
<reference evidence="2" key="1">
    <citation type="submission" date="2016-11" db="UniProtKB">
        <authorList>
            <consortium name="WormBaseParasite"/>
        </authorList>
    </citation>
    <scope>IDENTIFICATION</scope>
    <source>
        <strain evidence="2">KR3021</strain>
    </source>
</reference>
<evidence type="ECO:0000313" key="2">
    <source>
        <dbReference type="WBParaSite" id="RSKR_0000604400.1"/>
    </source>
</evidence>